<evidence type="ECO:0000256" key="1">
    <source>
        <dbReference type="SAM" id="MobiDB-lite"/>
    </source>
</evidence>
<dbReference type="Pfam" id="PF20231">
    <property type="entry name" value="DUF6589"/>
    <property type="match status" value="1"/>
</dbReference>
<dbReference type="EMBL" id="JBBXMP010000079">
    <property type="protein sequence ID" value="KAL0063542.1"/>
    <property type="molecule type" value="Genomic_DNA"/>
</dbReference>
<feature type="domain" description="DUF6589" evidence="2">
    <location>
        <begin position="471"/>
        <end position="928"/>
    </location>
</feature>
<name>A0ABR2ZPF4_9AGAR</name>
<feature type="region of interest" description="Disordered" evidence="1">
    <location>
        <begin position="1"/>
        <end position="37"/>
    </location>
</feature>
<evidence type="ECO:0000313" key="4">
    <source>
        <dbReference type="Proteomes" id="UP001437256"/>
    </source>
</evidence>
<dbReference type="InterPro" id="IPR046496">
    <property type="entry name" value="DUF6589"/>
</dbReference>
<comment type="caution">
    <text evidence="3">The sequence shown here is derived from an EMBL/GenBank/DDBJ whole genome shotgun (WGS) entry which is preliminary data.</text>
</comment>
<proteinExistence type="predicted"/>
<feature type="region of interest" description="Disordered" evidence="1">
    <location>
        <begin position="1014"/>
        <end position="1033"/>
    </location>
</feature>
<evidence type="ECO:0000259" key="2">
    <source>
        <dbReference type="Pfam" id="PF20231"/>
    </source>
</evidence>
<dbReference type="Proteomes" id="UP001437256">
    <property type="component" value="Unassembled WGS sequence"/>
</dbReference>
<feature type="compositionally biased region" description="Pro residues" evidence="1">
    <location>
        <begin position="764"/>
        <end position="775"/>
    </location>
</feature>
<sequence length="1033" mass="116561">MDSTENEEPTFEIPRKRKARNMQPKEISNKPKRKYERNLFNPTPSFTVQMPSPLTSLENSEYSLPTPRTPALYRSQTARTHQNNTMVHHGSSRSISFDSPSNKAWNPAPSMFYDDEPFSVASSAYMTPTTPSTRTSDAFGDFSYSDDTWYTPDTTIPSTSSLESPFVASTALKPGTFIGWKPEVDRGEAMRKIRLEKIRERLRVFDHHYSPWELFEDLLTLPEFELYQRGLYRADSGRLESILDGIWNLRPLQERILKWFRPFMLEMVRKEIDGEFDGAKSSFFFSSGMIGPEWLESWDFKEEMVGVREKMPVWNTVLDAATEPPSKEKNVQRKPTVGQHIITSQALHLRSQNCSMLQNCMGLFSLASGASQQMVEVLSKCSLSTSRATIKTSLASIAKKSVEQAARISLGPHIYTYDNYNDSTSIHVEQRPDAPSKVQSGTLPLIYRARFVKNDDHFLLKPILENLRNSRPVRISDIRPRYDQAKAYHHQCRVAIIKVLFEYYPDEFDDSVQSNTLLQYIARRQLPSTPKTEFYALEMALFEEASTEGNLNVHVDSYIHQMKHDPMSDALNTRAIPIIGDQLTNCRVRGTQLKRANDDTPWERREILQIGIAPFHLDMNARWCVSKSHYGMTRQEGSLAYYFALMGKTRLGSDKPDYHALGMSLFQILDGLILDAWRLVSGAKSFKDFLKSKPDAATLYNLAGKIIADFATPLPPLEIKQEKKPGKAKGKSPGTGGLIAEALGIIPPPDSLPKIPVQVESLSPPSPPSPPPNPMNPADDLVRQNVRLLVRDLLYLRELKVAISSEDVGRFEDILPDLAAIFRGSGSCKYAMEIVYYLNNLMQVWPPDFANIMRDNCVVNIAGLPGHGMGIDMNIEHTIAALKAIHASGGKAGSWDRLGDISASIRTVQGIKEVFRELFETSYQKKNHTEVDTRSLVEKVRADAAKTKVQEFVPNRVVEGTIKATVDTREEGYFKLRRTTIPKFNKNMQAIISKGAEESLEDEPDEILPMNFSFGGDEAGETTVQNGREIALD</sequence>
<reference evidence="3 4" key="1">
    <citation type="submission" date="2024-05" db="EMBL/GenBank/DDBJ databases">
        <title>A draft genome resource for the thread blight pathogen Marasmius tenuissimus strain MS-2.</title>
        <authorList>
            <person name="Yulfo-Soto G.E."/>
            <person name="Baruah I.K."/>
            <person name="Amoako-Attah I."/>
            <person name="Bukari Y."/>
            <person name="Meinhardt L.W."/>
            <person name="Bailey B.A."/>
            <person name="Cohen S.P."/>
        </authorList>
    </citation>
    <scope>NUCLEOTIDE SEQUENCE [LARGE SCALE GENOMIC DNA]</scope>
    <source>
        <strain evidence="3 4">MS-2</strain>
    </source>
</reference>
<evidence type="ECO:0000313" key="3">
    <source>
        <dbReference type="EMBL" id="KAL0063542.1"/>
    </source>
</evidence>
<organism evidence="3 4">
    <name type="scientific">Marasmius tenuissimus</name>
    <dbReference type="NCBI Taxonomy" id="585030"/>
    <lineage>
        <taxon>Eukaryota</taxon>
        <taxon>Fungi</taxon>
        <taxon>Dikarya</taxon>
        <taxon>Basidiomycota</taxon>
        <taxon>Agaricomycotina</taxon>
        <taxon>Agaricomycetes</taxon>
        <taxon>Agaricomycetidae</taxon>
        <taxon>Agaricales</taxon>
        <taxon>Marasmiineae</taxon>
        <taxon>Marasmiaceae</taxon>
        <taxon>Marasmius</taxon>
    </lineage>
</organism>
<keyword evidence="4" id="KW-1185">Reference proteome</keyword>
<protein>
    <recommendedName>
        <fullName evidence="2">DUF6589 domain-containing protein</fullName>
    </recommendedName>
</protein>
<feature type="region of interest" description="Disordered" evidence="1">
    <location>
        <begin position="756"/>
        <end position="779"/>
    </location>
</feature>
<accession>A0ABR2ZPF4</accession>
<gene>
    <name evidence="3" type="ORF">AAF712_009547</name>
</gene>
<feature type="compositionally biased region" description="Acidic residues" evidence="1">
    <location>
        <begin position="1"/>
        <end position="10"/>
    </location>
</feature>